<accession>A0AAV6ZK33</accession>
<gene>
    <name evidence="1" type="ORF">GDO81_027736</name>
</gene>
<evidence type="ECO:0000313" key="2">
    <source>
        <dbReference type="Proteomes" id="UP000824782"/>
    </source>
</evidence>
<name>A0AAV6ZK33_ENGPU</name>
<keyword evidence="2" id="KW-1185">Reference proteome</keyword>
<comment type="caution">
    <text evidence="1">The sequence shown here is derived from an EMBL/GenBank/DDBJ whole genome shotgun (WGS) entry which is preliminary data.</text>
</comment>
<proteinExistence type="predicted"/>
<organism evidence="1 2">
    <name type="scientific">Engystomops pustulosus</name>
    <name type="common">Tungara frog</name>
    <name type="synonym">Physalaemus pustulosus</name>
    <dbReference type="NCBI Taxonomy" id="76066"/>
    <lineage>
        <taxon>Eukaryota</taxon>
        <taxon>Metazoa</taxon>
        <taxon>Chordata</taxon>
        <taxon>Craniata</taxon>
        <taxon>Vertebrata</taxon>
        <taxon>Euteleostomi</taxon>
        <taxon>Amphibia</taxon>
        <taxon>Batrachia</taxon>
        <taxon>Anura</taxon>
        <taxon>Neobatrachia</taxon>
        <taxon>Hyloidea</taxon>
        <taxon>Leptodactylidae</taxon>
        <taxon>Leiuperinae</taxon>
        <taxon>Engystomops</taxon>
    </lineage>
</organism>
<dbReference type="EMBL" id="WNYA01000641">
    <property type="protein sequence ID" value="KAG8547710.1"/>
    <property type="molecule type" value="Genomic_DNA"/>
</dbReference>
<reference evidence="1" key="1">
    <citation type="thesis" date="2020" institute="ProQuest LLC" country="789 East Eisenhower Parkway, Ann Arbor, MI, USA">
        <title>Comparative Genomics and Chromosome Evolution.</title>
        <authorList>
            <person name="Mudd A.B."/>
        </authorList>
    </citation>
    <scope>NUCLEOTIDE SEQUENCE</scope>
    <source>
        <strain evidence="1">237g6f4</strain>
        <tissue evidence="1">Blood</tissue>
    </source>
</reference>
<evidence type="ECO:0000313" key="1">
    <source>
        <dbReference type="EMBL" id="KAG8547710.1"/>
    </source>
</evidence>
<dbReference type="Proteomes" id="UP000824782">
    <property type="component" value="Unassembled WGS sequence"/>
</dbReference>
<dbReference type="AlphaFoldDB" id="A0AAV6ZK33"/>
<sequence length="77" mass="8758">MSVKDNPGQHKRHFSLHPLHQVSHQPTAMLVKCGSVLSFNPVLALEKVGKRFPRVGRPVPYRTARLRFPRVGWPVPL</sequence>
<protein>
    <submittedName>
        <fullName evidence="1">Uncharacterized protein</fullName>
    </submittedName>
</protein>